<evidence type="ECO:0008006" key="2">
    <source>
        <dbReference type="Google" id="ProtNLM"/>
    </source>
</evidence>
<organism evidence="1">
    <name type="scientific">bioreactor metagenome</name>
    <dbReference type="NCBI Taxonomy" id="1076179"/>
    <lineage>
        <taxon>unclassified sequences</taxon>
        <taxon>metagenomes</taxon>
        <taxon>ecological metagenomes</taxon>
    </lineage>
</organism>
<comment type="caution">
    <text evidence="1">The sequence shown here is derived from an EMBL/GenBank/DDBJ whole genome shotgun (WGS) entry which is preliminary data.</text>
</comment>
<accession>A0A645HXT4</accession>
<name>A0A645HXT4_9ZZZZ</name>
<evidence type="ECO:0000313" key="1">
    <source>
        <dbReference type="EMBL" id="MPN43818.1"/>
    </source>
</evidence>
<dbReference type="AlphaFoldDB" id="A0A645HXT4"/>
<proteinExistence type="predicted"/>
<protein>
    <recommendedName>
        <fullName evidence="2">Phage terminase small subunit P27 family</fullName>
    </recommendedName>
</protein>
<dbReference type="InterPro" id="IPR006448">
    <property type="entry name" value="Phage_term_ssu_P27"/>
</dbReference>
<dbReference type="Pfam" id="PF05119">
    <property type="entry name" value="Terminase_4"/>
    <property type="match status" value="1"/>
</dbReference>
<dbReference type="EMBL" id="VSSQ01102459">
    <property type="protein sequence ID" value="MPN43818.1"/>
    <property type="molecule type" value="Genomic_DNA"/>
</dbReference>
<sequence>MAKITRAKLRKSLIEQLCGNRKPPAHYSDLVDDYLNLWETKELLQANIKEKGISYETLSASGVPIVKQNPSTKEIVMVNRQMLSLLKELGLTTGKLTSHKDDDDDDDEL</sequence>
<reference evidence="1" key="1">
    <citation type="submission" date="2019-08" db="EMBL/GenBank/DDBJ databases">
        <authorList>
            <person name="Kucharzyk K."/>
            <person name="Murdoch R.W."/>
            <person name="Higgins S."/>
            <person name="Loffler F."/>
        </authorList>
    </citation>
    <scope>NUCLEOTIDE SEQUENCE</scope>
</reference>
<gene>
    <name evidence="1" type="ORF">SDC9_191379</name>
</gene>